<sequence>MIDEGAGDVAEVKVEPATSVRWFGVVLLVGHIALLAVGALALWRIAGGWWVGAAAAAVFVVGYAAMWRFLLAPGSRSRLGYRERLTVSLIAGPIVVLLGSLSGLWLVGLVAMSVVLLGDALNES</sequence>
<reference evidence="2 3" key="1">
    <citation type="submission" date="2021-07" db="EMBL/GenBank/DDBJ databases">
        <title>complete genome sequencing of Tessaracoccus sp.J1M15.</title>
        <authorList>
            <person name="Bae J.-W."/>
            <person name="Kim D.-y."/>
        </authorList>
    </citation>
    <scope>NUCLEOTIDE SEQUENCE [LARGE SCALE GENOMIC DNA]</scope>
    <source>
        <strain evidence="2 3">J1M15</strain>
    </source>
</reference>
<dbReference type="EMBL" id="CP079216">
    <property type="protein sequence ID" value="QXT63566.1"/>
    <property type="molecule type" value="Genomic_DNA"/>
</dbReference>
<name>A0ABX8SJM7_9ACTN</name>
<protein>
    <submittedName>
        <fullName evidence="2">Uncharacterized protein</fullName>
    </submittedName>
</protein>
<organism evidence="2 3">
    <name type="scientific">Tessaracoccus palaemonis</name>
    <dbReference type="NCBI Taxonomy" id="2829499"/>
    <lineage>
        <taxon>Bacteria</taxon>
        <taxon>Bacillati</taxon>
        <taxon>Actinomycetota</taxon>
        <taxon>Actinomycetes</taxon>
        <taxon>Propionibacteriales</taxon>
        <taxon>Propionibacteriaceae</taxon>
        <taxon>Tessaracoccus</taxon>
    </lineage>
</organism>
<dbReference type="RefSeq" id="WP_219083494.1">
    <property type="nucleotide sequence ID" value="NZ_CP079216.1"/>
</dbReference>
<evidence type="ECO:0000313" key="3">
    <source>
        <dbReference type="Proteomes" id="UP000824504"/>
    </source>
</evidence>
<keyword evidence="1" id="KW-1133">Transmembrane helix</keyword>
<accession>A0ABX8SJM7</accession>
<keyword evidence="1" id="KW-0812">Transmembrane</keyword>
<feature type="transmembrane region" description="Helical" evidence="1">
    <location>
        <begin position="22"/>
        <end position="43"/>
    </location>
</feature>
<evidence type="ECO:0000256" key="1">
    <source>
        <dbReference type="SAM" id="Phobius"/>
    </source>
</evidence>
<dbReference type="Proteomes" id="UP000824504">
    <property type="component" value="Chromosome"/>
</dbReference>
<proteinExistence type="predicted"/>
<feature type="transmembrane region" description="Helical" evidence="1">
    <location>
        <begin position="90"/>
        <end position="117"/>
    </location>
</feature>
<gene>
    <name evidence="2" type="ORF">KDB89_03565</name>
</gene>
<keyword evidence="1" id="KW-0472">Membrane</keyword>
<evidence type="ECO:0000313" key="2">
    <source>
        <dbReference type="EMBL" id="QXT63566.1"/>
    </source>
</evidence>
<keyword evidence="3" id="KW-1185">Reference proteome</keyword>
<feature type="transmembrane region" description="Helical" evidence="1">
    <location>
        <begin position="49"/>
        <end position="70"/>
    </location>
</feature>